<sequence>MQVTTTFVTAVRLKTSKFDNLLCFNAKKILYLHMCLNPIHLNISSRTKYYYKGYASLVNTEVPCCMCDECVSISQTDNFIRIASEYEECIKNGGKCAFVTFTFDNDNVPFYSYSYNSRTKTIDFEKIPYDSNNDSAIYGFDKSNVQRFFNSLRKYYERKGVVNGIRYFVVPEYGTDKKYTQRPHYHGLIMFSKEVIKLYRNGIQTKILKDIQKFWTVGYISKSKKYPLFVESLNAVSYVTKYVQKTINLNKLRRFNKFFDFVKENKHCLNPFDYIYNKENQNEYSLFKFYLKKNGSHLFTMKSKNFGMYAVRSIQNKLQAGKIWSAYEEFRRGYQYVMNSKKMNSTYSNYYRRKLFYDIRSDGSYILNYYGFRIMQYEIKDSLKITRFKIHQLNPNIDLPEIKNRKDEMFVFKRYYKDNTFLNQYIIYKKLVRGCVFTPHVKSVICKYLNSSSCDVTKLIPYLVKAKYGYIFDSDSMLCVNEDSMPLSLYLKKNLYSNPVYIPIFEKFDYICTRLIINGKNKEYEKRKKEFEQRKMLKDLLT</sequence>
<proteinExistence type="predicted"/>
<accession>A0A976R837</accession>
<name>A0A976R837_9VIRU</name>
<dbReference type="Pfam" id="PF23343">
    <property type="entry name" value="REP_ORF2-G2P"/>
    <property type="match status" value="1"/>
</dbReference>
<dbReference type="EMBL" id="OM869580">
    <property type="protein sequence ID" value="UPW41355.1"/>
    <property type="molecule type" value="Genomic_DNA"/>
</dbReference>
<feature type="domain" description="Replication-associated protein ORF2/G2P" evidence="1">
    <location>
        <begin position="139"/>
        <end position="246"/>
    </location>
</feature>
<evidence type="ECO:0000313" key="2">
    <source>
        <dbReference type="EMBL" id="UPW41355.1"/>
    </source>
</evidence>
<dbReference type="InterPro" id="IPR056906">
    <property type="entry name" value="ORF2/G2P_dom"/>
</dbReference>
<protein>
    <submittedName>
        <fullName evidence="2">Replication initiator protein</fullName>
    </submittedName>
</protein>
<organism evidence="2">
    <name type="scientific">Sigmofec virus UA08Rod_3874</name>
    <dbReference type="NCBI Taxonomy" id="2929391"/>
    <lineage>
        <taxon>Viruses</taxon>
        <taxon>Monodnaviria</taxon>
        <taxon>Sangervirae</taxon>
        <taxon>Phixviricota</taxon>
        <taxon>Malgrandaviricetes</taxon>
        <taxon>Petitvirales</taxon>
        <taxon>Microviridae</taxon>
    </lineage>
</organism>
<reference evidence="2" key="1">
    <citation type="submission" date="2022-02" db="EMBL/GenBank/DDBJ databases">
        <title>Towards deciphering the DNA virus diversity associated with rodent species in the families Cricetidae and Heteromyidae.</title>
        <authorList>
            <person name="Lund M."/>
            <person name="Larsen B.B."/>
            <person name="Gryseels S."/>
            <person name="Kraberger S."/>
            <person name="Rowsey D.M."/>
            <person name="Steger L."/>
            <person name="Yule K.M."/>
            <person name="Upham N.S."/>
            <person name="Worobey M."/>
            <person name="Van Doorslaer K."/>
            <person name="Varsani A."/>
        </authorList>
    </citation>
    <scope>NUCLEOTIDE SEQUENCE</scope>
    <source>
        <strain evidence="2">UA08Rod_3874</strain>
    </source>
</reference>
<evidence type="ECO:0000259" key="1">
    <source>
        <dbReference type="Pfam" id="PF23343"/>
    </source>
</evidence>